<keyword evidence="5 10" id="KW-0067">ATP-binding</keyword>
<protein>
    <recommendedName>
        <fullName evidence="10">DNA gyrase subunit B</fullName>
        <ecNumber evidence="10">5.6.2.2</ecNumber>
    </recommendedName>
</protein>
<evidence type="ECO:0000256" key="3">
    <source>
        <dbReference type="ARBA" id="ARBA00022723"/>
    </source>
</evidence>
<dbReference type="GO" id="GO:0003677">
    <property type="term" value="F:DNA binding"/>
    <property type="evidence" value="ECO:0007669"/>
    <property type="project" value="UniProtKB-KW"/>
</dbReference>
<dbReference type="AlphaFoldDB" id="A0A1I4Z1B0"/>
<dbReference type="NCBIfam" id="TIGR01059">
    <property type="entry name" value="gyrB"/>
    <property type="match status" value="1"/>
</dbReference>
<dbReference type="InterPro" id="IPR001241">
    <property type="entry name" value="Topo_IIA"/>
</dbReference>
<keyword evidence="4 10" id="KW-0547">Nucleotide-binding</keyword>
<dbReference type="Gene3D" id="3.40.50.670">
    <property type="match status" value="1"/>
</dbReference>
<dbReference type="RefSeq" id="WP_090708736.1">
    <property type="nucleotide sequence ID" value="NZ_FOVM01000001.1"/>
</dbReference>
<dbReference type="GO" id="GO:0006265">
    <property type="term" value="P:DNA topological change"/>
    <property type="evidence" value="ECO:0007669"/>
    <property type="project" value="UniProtKB-UniRule"/>
</dbReference>
<evidence type="ECO:0000313" key="12">
    <source>
        <dbReference type="EMBL" id="SFN44066.1"/>
    </source>
</evidence>
<proteinExistence type="inferred from homology"/>
<evidence type="ECO:0000256" key="7">
    <source>
        <dbReference type="ARBA" id="ARBA00023029"/>
    </source>
</evidence>
<feature type="binding site" evidence="10">
    <location>
        <position position="526"/>
    </location>
    <ligand>
        <name>Mg(2+)</name>
        <dbReference type="ChEBI" id="CHEBI:18420"/>
        <label>2</label>
    </ligand>
</feature>
<dbReference type="GO" id="GO:0005694">
    <property type="term" value="C:chromosome"/>
    <property type="evidence" value="ECO:0007669"/>
    <property type="project" value="InterPro"/>
</dbReference>
<dbReference type="Pfam" id="PF00986">
    <property type="entry name" value="DNA_gyraseB_C"/>
    <property type="match status" value="1"/>
</dbReference>
<feature type="site" description="Interaction with DNA" evidence="10">
    <location>
        <position position="481"/>
    </location>
</feature>
<dbReference type="SUPFAM" id="SSF54211">
    <property type="entry name" value="Ribosomal protein S5 domain 2-like"/>
    <property type="match status" value="1"/>
</dbReference>
<dbReference type="EMBL" id="FOVM01000001">
    <property type="protein sequence ID" value="SFN44066.1"/>
    <property type="molecule type" value="Genomic_DNA"/>
</dbReference>
<comment type="miscellaneous">
    <text evidence="10">Few gyrases are as efficient as E.coli at forming negative supercoils. Not all organisms have 2 type II topoisomerases; in organisms with a single type II topoisomerase this enzyme also has to decatenate newly replicated chromosomes.</text>
</comment>
<evidence type="ECO:0000256" key="9">
    <source>
        <dbReference type="ARBA" id="ARBA00023235"/>
    </source>
</evidence>
<dbReference type="PROSITE" id="PS50880">
    <property type="entry name" value="TOPRIM"/>
    <property type="match status" value="1"/>
</dbReference>
<dbReference type="Gene3D" id="3.30.230.10">
    <property type="match status" value="1"/>
</dbReference>
<dbReference type="PROSITE" id="PS00177">
    <property type="entry name" value="TOPOISOMERASE_II"/>
    <property type="match status" value="1"/>
</dbReference>
<dbReference type="OrthoDB" id="9802808at2"/>
<comment type="catalytic activity">
    <reaction evidence="1 10">
        <text>ATP-dependent breakage, passage and rejoining of double-stranded DNA.</text>
        <dbReference type="EC" id="5.6.2.2"/>
    </reaction>
</comment>
<dbReference type="CDD" id="cd00822">
    <property type="entry name" value="TopoII_Trans_DNA_gyrase"/>
    <property type="match status" value="1"/>
</dbReference>
<dbReference type="STRING" id="995034.SAMN05216219_0667"/>
<evidence type="ECO:0000256" key="6">
    <source>
        <dbReference type="ARBA" id="ARBA00022842"/>
    </source>
</evidence>
<comment type="cofactor">
    <cofactor evidence="10">
        <name>Mg(2+)</name>
        <dbReference type="ChEBI" id="CHEBI:18420"/>
    </cofactor>
    <cofactor evidence="10">
        <name>Mn(2+)</name>
        <dbReference type="ChEBI" id="CHEBI:29035"/>
    </cofactor>
    <cofactor evidence="10">
        <name>Ca(2+)</name>
        <dbReference type="ChEBI" id="CHEBI:29108"/>
    </cofactor>
    <text evidence="10">Binds two Mg(2+) per subunit. The magnesium ions form salt bridges with both the protein and the DNA. Can also accept other divalent metal cations, such as Mn(2+) or Ca(2+).</text>
</comment>
<dbReference type="InterPro" id="IPR011557">
    <property type="entry name" value="GyrB"/>
</dbReference>
<feature type="domain" description="Toprim" evidence="11">
    <location>
        <begin position="447"/>
        <end position="561"/>
    </location>
</feature>
<evidence type="ECO:0000256" key="2">
    <source>
        <dbReference type="ARBA" id="ARBA00010708"/>
    </source>
</evidence>
<dbReference type="InterPro" id="IPR002288">
    <property type="entry name" value="DNA_gyrase_B_C"/>
</dbReference>
<dbReference type="EC" id="5.6.2.2" evidence="10"/>
<keyword evidence="3 10" id="KW-0479">Metal-binding</keyword>
<dbReference type="HAMAP" id="MF_01898">
    <property type="entry name" value="GyrB"/>
    <property type="match status" value="1"/>
</dbReference>
<dbReference type="NCBIfam" id="NF011501">
    <property type="entry name" value="PRK14939.1"/>
    <property type="match status" value="1"/>
</dbReference>
<evidence type="ECO:0000256" key="10">
    <source>
        <dbReference type="HAMAP-Rule" id="MF_01898"/>
    </source>
</evidence>
<keyword evidence="6 10" id="KW-0460">Magnesium</keyword>
<organism evidence="12 13">
    <name type="scientific">Mycetocola miduiensis</name>
    <dbReference type="NCBI Taxonomy" id="995034"/>
    <lineage>
        <taxon>Bacteria</taxon>
        <taxon>Bacillati</taxon>
        <taxon>Actinomycetota</taxon>
        <taxon>Actinomycetes</taxon>
        <taxon>Micrococcales</taxon>
        <taxon>Microbacteriaceae</taxon>
        <taxon>Mycetocola</taxon>
    </lineage>
</organism>
<dbReference type="SMART" id="SM00433">
    <property type="entry name" value="TOP2c"/>
    <property type="match status" value="1"/>
</dbReference>
<feature type="binding site" evidence="10">
    <location>
        <position position="526"/>
    </location>
    <ligand>
        <name>Mg(2+)</name>
        <dbReference type="ChEBI" id="CHEBI:18420"/>
        <label>1</label>
        <note>catalytic</note>
    </ligand>
</feature>
<reference evidence="13" key="1">
    <citation type="submission" date="2016-10" db="EMBL/GenBank/DDBJ databases">
        <authorList>
            <person name="Varghese N."/>
            <person name="Submissions S."/>
        </authorList>
    </citation>
    <scope>NUCLEOTIDE SEQUENCE [LARGE SCALE GENOMIC DNA]</scope>
    <source>
        <strain evidence="13">CGMCC 1.11101</strain>
    </source>
</reference>
<name>A0A1I4Z1B0_9MICO</name>
<dbReference type="Pfam" id="PF01751">
    <property type="entry name" value="Toprim"/>
    <property type="match status" value="1"/>
</dbReference>
<dbReference type="CDD" id="cd16928">
    <property type="entry name" value="HATPase_GyrB-like"/>
    <property type="match status" value="1"/>
</dbReference>
<dbReference type="GO" id="GO:0005524">
    <property type="term" value="F:ATP binding"/>
    <property type="evidence" value="ECO:0007669"/>
    <property type="project" value="UniProtKB-UniRule"/>
</dbReference>
<accession>A0A1I4Z1B0</accession>
<dbReference type="InterPro" id="IPR003594">
    <property type="entry name" value="HATPase_dom"/>
</dbReference>
<dbReference type="FunFam" id="3.30.565.10:FF:000002">
    <property type="entry name" value="DNA gyrase subunit B"/>
    <property type="match status" value="1"/>
</dbReference>
<dbReference type="PRINTS" id="PR01159">
    <property type="entry name" value="DNAGYRASEB"/>
</dbReference>
<comment type="subunit">
    <text evidence="10">Heterotetramer, composed of two GyrA and two GyrB chains. In the heterotetramer, GyrA contains the active site tyrosine that forms a transient covalent intermediate with DNA, while GyrB binds cofactors and catalyzes ATP hydrolysis.</text>
</comment>
<dbReference type="InterPro" id="IPR013759">
    <property type="entry name" value="Topo_IIA_B_C"/>
</dbReference>
<keyword evidence="8" id="KW-0238">DNA-binding</keyword>
<dbReference type="InterPro" id="IPR013506">
    <property type="entry name" value="Topo_IIA_bsu_dom2"/>
</dbReference>
<dbReference type="InterPro" id="IPR018522">
    <property type="entry name" value="TopoIIA_CS"/>
</dbReference>
<evidence type="ECO:0000256" key="8">
    <source>
        <dbReference type="ARBA" id="ARBA00023125"/>
    </source>
</evidence>
<keyword evidence="13" id="KW-1185">Reference proteome</keyword>
<keyword evidence="7 10" id="KW-0799">Topoisomerase</keyword>
<dbReference type="Proteomes" id="UP000198867">
    <property type="component" value="Unassembled WGS sequence"/>
</dbReference>
<dbReference type="InterPro" id="IPR014721">
    <property type="entry name" value="Ribsml_uS5_D2-typ_fold_subgr"/>
</dbReference>
<comment type="function">
    <text evidence="10">A type II topoisomerase that negatively supercoils closed circular double-stranded (ds) DNA in an ATP-dependent manner to modulate DNA topology and maintain chromosomes in an underwound state. Negative supercoiling favors strand separation, and DNA replication, transcription, recombination and repair, all of which involve strand separation. Also able to catalyze the interconversion of other topological isomers of dsDNA rings, including catenanes and knotted rings. Type II topoisomerases break and join 2 DNA strands simultaneously in an ATP-dependent manner.</text>
</comment>
<dbReference type="GO" id="GO:0006261">
    <property type="term" value="P:DNA-templated DNA replication"/>
    <property type="evidence" value="ECO:0007669"/>
    <property type="project" value="UniProtKB-UniRule"/>
</dbReference>
<dbReference type="GO" id="GO:0005737">
    <property type="term" value="C:cytoplasm"/>
    <property type="evidence" value="ECO:0007669"/>
    <property type="project" value="UniProtKB-SubCell"/>
</dbReference>
<feature type="binding site" evidence="10">
    <location>
        <position position="453"/>
    </location>
    <ligand>
        <name>Mg(2+)</name>
        <dbReference type="ChEBI" id="CHEBI:18420"/>
        <label>1</label>
        <note>catalytic</note>
    </ligand>
</feature>
<dbReference type="Gene3D" id="3.30.565.10">
    <property type="entry name" value="Histidine kinase-like ATPase, C-terminal domain"/>
    <property type="match status" value="1"/>
</dbReference>
<dbReference type="GO" id="GO:0046872">
    <property type="term" value="F:metal ion binding"/>
    <property type="evidence" value="ECO:0007669"/>
    <property type="project" value="UniProtKB-KW"/>
</dbReference>
<evidence type="ECO:0000256" key="1">
    <source>
        <dbReference type="ARBA" id="ARBA00000185"/>
    </source>
</evidence>
<dbReference type="NCBIfam" id="NF004189">
    <property type="entry name" value="PRK05644.1"/>
    <property type="match status" value="1"/>
</dbReference>
<dbReference type="InterPro" id="IPR000565">
    <property type="entry name" value="Topo_IIA_B"/>
</dbReference>
<dbReference type="InterPro" id="IPR020568">
    <property type="entry name" value="Ribosomal_Su5_D2-typ_SF"/>
</dbReference>
<evidence type="ECO:0000256" key="5">
    <source>
        <dbReference type="ARBA" id="ARBA00022840"/>
    </source>
</evidence>
<dbReference type="InterPro" id="IPR036890">
    <property type="entry name" value="HATPase_C_sf"/>
</dbReference>
<evidence type="ECO:0000256" key="4">
    <source>
        <dbReference type="ARBA" id="ARBA00022741"/>
    </source>
</evidence>
<dbReference type="FunFam" id="3.40.50.670:FF:000002">
    <property type="entry name" value="DNA gyrase subunit B"/>
    <property type="match status" value="1"/>
</dbReference>
<dbReference type="InterPro" id="IPR013760">
    <property type="entry name" value="Topo_IIA-like_dom_sf"/>
</dbReference>
<sequence length="669" mass="73656">MSSEPNRSADNSDYGASQIQVLEGLEAVRKRPGMYIGSTGPRGLHHLVYEIVDNAVDEALAGYCDNIEVTILADGAVRVADNGRGIPVDIHPVEGKSTVEVVLTILHAGGKFGGGGYAVSGGLHGVGSSVVNALSSRLDVEVRRQGFVWRATFHDGVADAPLARGEESDETGTTVTFWPSPDIFETIEFDYDTLRTRFQQMAFLNKGLRIALSDERPDHLVEVSAGADGKEPELGHQSDVFLYERGLVDYVEYLNHARKADLVNDEIISFETEDDNRKIALEVAMQWTTAYTESVHTYANTINTHEGGTHEEGFRAALTTLVNRYAREKGLLKEKDDNLSGDDVREGLTAVISVKLTEPQFEGQTKTKLGNTEAKAFVQKVVGDQLGDWFGRNPIQAKEIIRKAFQAATARMAARKARETARRKGLLEGGGMPGKLKDCQSKDPSLSEIFIVEGDSAGGSAVQGRNPETQAILPLRGKILNVEKARLDRALGNAEVQAMITAFGAGIGEDFNPEKARYHKIVLMADADVDGQHITTLLLTLLFRYMRPLIDFGYVYLAQPPLFKLKWSNAPHEYVYSDAERDAQLAAGQAAGRRIPRENGIQRYKGLGEMDYKELWETTMAPETRTLMQVNLDDAAAADEIFSTLMGEDVESRRNFIQKNAKDVRFLDI</sequence>
<comment type="similarity">
    <text evidence="2 10">Belongs to the type II topoisomerase GyrB family.</text>
</comment>
<gene>
    <name evidence="10" type="primary">gyrB</name>
    <name evidence="12" type="ORF">SAMN05216219_0667</name>
</gene>
<dbReference type="PANTHER" id="PTHR45866:SF1">
    <property type="entry name" value="DNA GYRASE SUBUNIT B, MITOCHONDRIAL"/>
    <property type="match status" value="1"/>
</dbReference>
<keyword evidence="9 10" id="KW-0413">Isomerase</keyword>
<comment type="subcellular location">
    <subcellularLocation>
        <location evidence="10">Cytoplasm</location>
    </subcellularLocation>
</comment>
<dbReference type="PRINTS" id="PR00418">
    <property type="entry name" value="TPI2FAMILY"/>
</dbReference>
<keyword evidence="10" id="KW-0963">Cytoplasm</keyword>
<dbReference type="Pfam" id="PF00204">
    <property type="entry name" value="DNA_gyraseB"/>
    <property type="match status" value="1"/>
</dbReference>
<dbReference type="SUPFAM" id="SSF55874">
    <property type="entry name" value="ATPase domain of HSP90 chaperone/DNA topoisomerase II/histidine kinase"/>
    <property type="match status" value="1"/>
</dbReference>
<evidence type="ECO:0000259" key="11">
    <source>
        <dbReference type="PROSITE" id="PS50880"/>
    </source>
</evidence>
<dbReference type="Pfam" id="PF02518">
    <property type="entry name" value="HATPase_c"/>
    <property type="match status" value="1"/>
</dbReference>
<dbReference type="PANTHER" id="PTHR45866">
    <property type="entry name" value="DNA GYRASE/TOPOISOMERASE SUBUNIT B"/>
    <property type="match status" value="1"/>
</dbReference>
<dbReference type="SUPFAM" id="SSF56719">
    <property type="entry name" value="Type II DNA topoisomerase"/>
    <property type="match status" value="1"/>
</dbReference>
<feature type="site" description="Interaction with DNA" evidence="10">
    <location>
        <position position="478"/>
    </location>
</feature>
<dbReference type="GO" id="GO:0034335">
    <property type="term" value="F:DNA negative supercoiling activity"/>
    <property type="evidence" value="ECO:0007669"/>
    <property type="project" value="UniProtKB-ARBA"/>
</dbReference>
<feature type="binding site" evidence="10">
    <location>
        <position position="528"/>
    </location>
    <ligand>
        <name>Mg(2+)</name>
        <dbReference type="ChEBI" id="CHEBI:18420"/>
        <label>2</label>
    </ligand>
</feature>
<dbReference type="InterPro" id="IPR006171">
    <property type="entry name" value="TOPRIM_dom"/>
</dbReference>
<evidence type="ECO:0000313" key="13">
    <source>
        <dbReference type="Proteomes" id="UP000198867"/>
    </source>
</evidence>
<dbReference type="FunFam" id="3.30.230.10:FF:000005">
    <property type="entry name" value="DNA gyrase subunit B"/>
    <property type="match status" value="1"/>
</dbReference>
<dbReference type="SMART" id="SM00387">
    <property type="entry name" value="HATPase_c"/>
    <property type="match status" value="1"/>
</dbReference>